<sequence>MSTVLAIQKERVEKRYSAHIDPDGIQRVNIKAGSYYFDPNYIVVKVNTPVELNIVKEGGIIPHNFVLEINGTHIKEEIKKEGTKISFTPMQIGKFEFYCDKKLPFLPSHRDEGMWGIIEVVK</sequence>
<accession>D3DIE8</accession>
<dbReference type="AlphaFoldDB" id="D3DIE8"/>
<dbReference type="KEGG" id="hte:Hydth_1138"/>
<name>D3DIE8_HYDTT</name>
<dbReference type="InterPro" id="IPR008972">
    <property type="entry name" value="Cupredoxin"/>
</dbReference>
<dbReference type="InterPro" id="IPR028096">
    <property type="entry name" value="EfeO_Cupredoxin"/>
</dbReference>
<feature type="domain" description="EfeO-type cupredoxin-like" evidence="1">
    <location>
        <begin position="24"/>
        <end position="100"/>
    </location>
</feature>
<dbReference type="EMBL" id="AP011112">
    <property type="protein sequence ID" value="BAI69600.1"/>
    <property type="molecule type" value="Genomic_DNA"/>
</dbReference>
<proteinExistence type="predicted"/>
<dbReference type="STRING" id="608538.HTH_1146"/>
<dbReference type="eggNOG" id="COG4454">
    <property type="taxonomic scope" value="Bacteria"/>
</dbReference>
<keyword evidence="3" id="KW-1185">Reference proteome</keyword>
<dbReference type="KEGG" id="hth:HTH_1146"/>
<dbReference type="SUPFAM" id="SSF49503">
    <property type="entry name" value="Cupredoxins"/>
    <property type="match status" value="1"/>
</dbReference>
<dbReference type="Pfam" id="PF13473">
    <property type="entry name" value="Cupredoxin_1"/>
    <property type="match status" value="1"/>
</dbReference>
<evidence type="ECO:0000259" key="1">
    <source>
        <dbReference type="Pfam" id="PF13473"/>
    </source>
</evidence>
<gene>
    <name evidence="2" type="ordered locus">HTH_1146</name>
</gene>
<evidence type="ECO:0000313" key="2">
    <source>
        <dbReference type="EMBL" id="BAI69600.1"/>
    </source>
</evidence>
<dbReference type="OrthoDB" id="9798779at2"/>
<protein>
    <recommendedName>
        <fullName evidence="1">EfeO-type cupredoxin-like domain-containing protein</fullName>
    </recommendedName>
</protein>
<reference evidence="2 3" key="1">
    <citation type="journal article" date="2010" name="J. Bacteriol.">
        <title>Complete genome sequence of the thermophilic, obligately chemolithoautotrophic hydrogen-oxidizing bacterium Hydrogenobacter thermophilus TK-6.</title>
        <authorList>
            <person name="Arai H."/>
            <person name="Kanbe H."/>
            <person name="Ishii M."/>
            <person name="Igarashi Y."/>
        </authorList>
    </citation>
    <scope>NUCLEOTIDE SEQUENCE [LARGE SCALE GENOMIC DNA]</scope>
    <source>
        <strain evidence="3">DSM 6534 / IAM 12695 / TK-6 [Tokyo]</strain>
    </source>
</reference>
<dbReference type="Proteomes" id="UP000002574">
    <property type="component" value="Chromosome"/>
</dbReference>
<organism evidence="2 3">
    <name type="scientific">Hydrogenobacter thermophilus (strain DSM 6534 / IAM 12695 / TK-6)</name>
    <dbReference type="NCBI Taxonomy" id="608538"/>
    <lineage>
        <taxon>Bacteria</taxon>
        <taxon>Pseudomonadati</taxon>
        <taxon>Aquificota</taxon>
        <taxon>Aquificia</taxon>
        <taxon>Aquificales</taxon>
        <taxon>Aquificaceae</taxon>
        <taxon>Hydrogenobacter</taxon>
    </lineage>
</organism>
<dbReference type="Gene3D" id="2.60.40.420">
    <property type="entry name" value="Cupredoxins - blue copper proteins"/>
    <property type="match status" value="1"/>
</dbReference>
<evidence type="ECO:0000313" key="3">
    <source>
        <dbReference type="Proteomes" id="UP000002574"/>
    </source>
</evidence>
<dbReference type="RefSeq" id="WP_012963780.1">
    <property type="nucleotide sequence ID" value="NC_013799.1"/>
</dbReference>